<keyword evidence="5" id="KW-0378">Hydrolase</keyword>
<dbReference type="InterPro" id="IPR050626">
    <property type="entry name" value="Peptidase_M16"/>
</dbReference>
<dbReference type="PROSITE" id="PS00143">
    <property type="entry name" value="INSULINASE"/>
    <property type="match status" value="1"/>
</dbReference>
<dbReference type="InterPro" id="IPR011765">
    <property type="entry name" value="Pept_M16_N"/>
</dbReference>
<dbReference type="Pfam" id="PF00675">
    <property type="entry name" value="Peptidase_M16"/>
    <property type="match status" value="1"/>
</dbReference>
<dbReference type="PANTHER" id="PTHR43690">
    <property type="entry name" value="NARDILYSIN"/>
    <property type="match status" value="1"/>
</dbReference>
<dbReference type="SUPFAM" id="SSF63411">
    <property type="entry name" value="LuxS/MPP-like metallohydrolase"/>
    <property type="match status" value="3"/>
</dbReference>
<evidence type="ECO:0000256" key="4">
    <source>
        <dbReference type="ARBA" id="ARBA00022723"/>
    </source>
</evidence>
<evidence type="ECO:0000256" key="6">
    <source>
        <dbReference type="ARBA" id="ARBA00022833"/>
    </source>
</evidence>
<name>A0A154IHZ1_RHILE</name>
<evidence type="ECO:0000256" key="2">
    <source>
        <dbReference type="ARBA" id="ARBA00007261"/>
    </source>
</evidence>
<dbReference type="GO" id="GO:0006508">
    <property type="term" value="P:proteolysis"/>
    <property type="evidence" value="ECO:0007669"/>
    <property type="project" value="UniProtKB-KW"/>
</dbReference>
<dbReference type="GO" id="GO:0046872">
    <property type="term" value="F:metal ion binding"/>
    <property type="evidence" value="ECO:0007669"/>
    <property type="project" value="UniProtKB-KW"/>
</dbReference>
<dbReference type="PANTHER" id="PTHR43690:SF17">
    <property type="entry name" value="PROTEIN YHJJ"/>
    <property type="match status" value="1"/>
</dbReference>
<feature type="domain" description="Peptidase M16 C-terminal" evidence="10">
    <location>
        <begin position="251"/>
        <end position="423"/>
    </location>
</feature>
<keyword evidence="4" id="KW-0479">Metal-binding</keyword>
<feature type="domain" description="Peptidase M16 N-terminal" evidence="9">
    <location>
        <begin position="93"/>
        <end position="206"/>
    </location>
</feature>
<evidence type="ECO:0000256" key="7">
    <source>
        <dbReference type="ARBA" id="ARBA00023049"/>
    </source>
</evidence>
<dbReference type="RefSeq" id="WP_062942297.1">
    <property type="nucleotide sequence ID" value="NZ_CP171844.1"/>
</dbReference>
<proteinExistence type="inferred from homology"/>
<evidence type="ECO:0000256" key="1">
    <source>
        <dbReference type="ARBA" id="ARBA00001947"/>
    </source>
</evidence>
<feature type="domain" description="Peptidase M16 C-terminal" evidence="10">
    <location>
        <begin position="723"/>
        <end position="900"/>
    </location>
</feature>
<dbReference type="AlphaFoldDB" id="A0A154IHZ1"/>
<keyword evidence="7" id="KW-0482">Metalloprotease</keyword>
<keyword evidence="3" id="KW-0645">Protease</keyword>
<dbReference type="Pfam" id="PF05193">
    <property type="entry name" value="Peptidase_M16_C"/>
    <property type="match status" value="2"/>
</dbReference>
<evidence type="ECO:0000313" key="11">
    <source>
        <dbReference type="EMBL" id="KZB00241.1"/>
    </source>
</evidence>
<comment type="similarity">
    <text evidence="2 8">Belongs to the peptidase M16 family.</text>
</comment>
<dbReference type="InterPro" id="IPR001431">
    <property type="entry name" value="Pept_M16_Zn_BS"/>
</dbReference>
<evidence type="ECO:0000256" key="3">
    <source>
        <dbReference type="ARBA" id="ARBA00022670"/>
    </source>
</evidence>
<protein>
    <submittedName>
        <fullName evidence="11">Peptidase</fullName>
    </submittedName>
</protein>
<comment type="cofactor">
    <cofactor evidence="1">
        <name>Zn(2+)</name>
        <dbReference type="ChEBI" id="CHEBI:29105"/>
    </cofactor>
</comment>
<accession>A0A154IHZ1</accession>
<evidence type="ECO:0000259" key="9">
    <source>
        <dbReference type="Pfam" id="PF00675"/>
    </source>
</evidence>
<dbReference type="InterPro" id="IPR011249">
    <property type="entry name" value="Metalloenz_LuxS/M16"/>
</dbReference>
<keyword evidence="6" id="KW-0862">Zinc</keyword>
<dbReference type="GO" id="GO:0004222">
    <property type="term" value="F:metalloendopeptidase activity"/>
    <property type="evidence" value="ECO:0007669"/>
    <property type="project" value="InterPro"/>
</dbReference>
<organism evidence="11">
    <name type="scientific">Rhizobium leguminosarum</name>
    <dbReference type="NCBI Taxonomy" id="384"/>
    <lineage>
        <taxon>Bacteria</taxon>
        <taxon>Pseudomonadati</taxon>
        <taxon>Pseudomonadota</taxon>
        <taxon>Alphaproteobacteria</taxon>
        <taxon>Hyphomicrobiales</taxon>
        <taxon>Rhizobiaceae</taxon>
        <taxon>Rhizobium/Agrobacterium group</taxon>
        <taxon>Rhizobium</taxon>
    </lineage>
</organism>
<dbReference type="Gene3D" id="3.30.830.10">
    <property type="entry name" value="Metalloenzyme, LuxS/M16 peptidase-like"/>
    <property type="match status" value="4"/>
</dbReference>
<dbReference type="EMBL" id="LVYU01000095">
    <property type="protein sequence ID" value="KZB00241.1"/>
    <property type="molecule type" value="Genomic_DNA"/>
</dbReference>
<comment type="caution">
    <text evidence="11">The sequence shown here is derived from an EMBL/GenBank/DDBJ whole genome shotgun (WGS) entry which is preliminary data.</text>
</comment>
<sequence>MGNATCGIVRLTPSTPFILITWTRMSHKKMECSTVWWFLATVSLVANFTSPAYADSPSVPWPQTQSDIQADPHVRFGMLANGMRFAIMRNVTPPGQAAIRFRIGSGSLDENDNQQGLAHVLEHMAFKGSTHVAEGEMIRILQRKGLAFGPDTNAHTSYDETVYALDLPEVDADTVSTGLMLMRETASELTLDAGAFDRERGVILSEERLRDTPQYRAALEIMNSLLAGKRATMRAPIGKADIISNAPVALVRDYYRANYRPDRATLMVVGDIDPAAMETEIRQRFGDWKAVDPTPAKPDLGTLVTKGESADLIVVPGGMTSVQVAWTRLYDAAPDTFAKRRAELVENLGLMVLNRRVSTIAGKADAPFISAGVGSQDIVDSAHVVLIAANSEPDKWQAALTAIDQERRRIQEFGATQAEIDREILDCRSALQAAAAGAATRTNTDVASMLASSVDDDQVFTSPSEDLSLFETMTNGVTTAEVNQALQRAFSGNGPQVVLQTAQSPEGGADAVRQVYDASNAVAVSALSSAADVAWPYAHFGAPGAVVERRAVDDLGLTMVRFSNGVRLTVKPTKLRANEVLVREDIGGGRLALPHDRSAPIWASPAVVLSGVKAMDYQDIQKALTANIVSIDFSVSDSSFRFDGHTRTEDLATQLQLMTAYTSDPAYRPEAFKRVQQAYLSGLDQYEATPGGVVSRDFPGLVHSGDPRWTFPDRAQLSAAHPEDFEALFQPMISNGPIDITIVGDVTVDDAIRLTAETFGALPPRPETMSSDDRNDVRFPATNEKPVVEAHKGRADNAAAAVGAPIGDLLSDLPRSFTANLATQIFQNRLVDQFRIAEGASYVLEGDADLSSEVPGYGYAYFYVETDPAKVARFYALVDEIAKDLRSRDVSPDELARAREPIIETLKHQQQGNEYWIEYLRGAQTDSRGLDRIRDNLSGYDKVAAADIRAFATTYFSPEKFWKFEVLPPAVR</sequence>
<gene>
    <name evidence="11" type="ORF">A4A59_18990</name>
</gene>
<evidence type="ECO:0000259" key="10">
    <source>
        <dbReference type="Pfam" id="PF05193"/>
    </source>
</evidence>
<evidence type="ECO:0000256" key="8">
    <source>
        <dbReference type="RuleBase" id="RU004447"/>
    </source>
</evidence>
<dbReference type="InterPro" id="IPR007863">
    <property type="entry name" value="Peptidase_M16_C"/>
</dbReference>
<reference evidence="11" key="1">
    <citation type="submission" date="2016-03" db="EMBL/GenBank/DDBJ databases">
        <title>Microsymbionts genomes from the relict species Vavilovia formosa.</title>
        <authorList>
            <person name="Chirak E."/>
            <person name="Kimeklis A."/>
            <person name="Kopat V."/>
            <person name="Andronov E."/>
        </authorList>
    </citation>
    <scope>NUCLEOTIDE SEQUENCE [LARGE SCALE GENOMIC DNA]</scope>
    <source>
        <strain evidence="11">Vaf12</strain>
    </source>
</reference>
<evidence type="ECO:0000256" key="5">
    <source>
        <dbReference type="ARBA" id="ARBA00022801"/>
    </source>
</evidence>